<protein>
    <recommendedName>
        <fullName evidence="6">Fe2OG dioxygenase domain-containing protein</fullName>
    </recommendedName>
</protein>
<dbReference type="PANTHER" id="PTHR10869">
    <property type="entry name" value="PROLYL 4-HYDROXYLASE ALPHA SUBUNIT"/>
    <property type="match status" value="1"/>
</dbReference>
<organism evidence="8 10">
    <name type="scientific">Perkinsus olseni</name>
    <name type="common">Perkinsus atlanticus</name>
    <dbReference type="NCBI Taxonomy" id="32597"/>
    <lineage>
        <taxon>Eukaryota</taxon>
        <taxon>Sar</taxon>
        <taxon>Alveolata</taxon>
        <taxon>Perkinsozoa</taxon>
        <taxon>Perkinsea</taxon>
        <taxon>Perkinsida</taxon>
        <taxon>Perkinsidae</taxon>
        <taxon>Perkinsus</taxon>
    </lineage>
</organism>
<name>A0A7J6MJ89_PEROL</name>
<dbReference type="EMBL" id="JABAHT010000099">
    <property type="protein sequence ID" value="KAF4665242.1"/>
    <property type="molecule type" value="Genomic_DNA"/>
</dbReference>
<evidence type="ECO:0000256" key="4">
    <source>
        <dbReference type="ARBA" id="ARBA00023002"/>
    </source>
</evidence>
<keyword evidence="3" id="KW-0223">Dioxygenase</keyword>
<evidence type="ECO:0000256" key="3">
    <source>
        <dbReference type="ARBA" id="ARBA00022964"/>
    </source>
</evidence>
<evidence type="ECO:0000256" key="2">
    <source>
        <dbReference type="ARBA" id="ARBA00022723"/>
    </source>
</evidence>
<dbReference type="PROSITE" id="PS51471">
    <property type="entry name" value="FE2OG_OXY"/>
    <property type="match status" value="1"/>
</dbReference>
<reference evidence="9 10" key="1">
    <citation type="submission" date="2020-04" db="EMBL/GenBank/DDBJ databases">
        <title>Perkinsus olseni comparative genomics.</title>
        <authorList>
            <person name="Bogema D.R."/>
        </authorList>
    </citation>
    <scope>NUCLEOTIDE SEQUENCE [LARGE SCALE GENOMIC DNA]</scope>
    <source>
        <strain evidence="7">ATCC PRA-179</strain>
        <strain evidence="8">ATCC PRA-31</strain>
    </source>
</reference>
<keyword evidence="4" id="KW-0560">Oxidoreductase</keyword>
<dbReference type="GO" id="GO:0004656">
    <property type="term" value="F:procollagen-proline 4-dioxygenase activity"/>
    <property type="evidence" value="ECO:0007669"/>
    <property type="project" value="TreeGrafter"/>
</dbReference>
<dbReference type="InterPro" id="IPR044862">
    <property type="entry name" value="Pro_4_hyd_alph_FE2OG_OXY"/>
</dbReference>
<dbReference type="GO" id="GO:0031418">
    <property type="term" value="F:L-ascorbic acid binding"/>
    <property type="evidence" value="ECO:0007669"/>
    <property type="project" value="InterPro"/>
</dbReference>
<accession>A0A7J6MJ89</accession>
<evidence type="ECO:0000256" key="5">
    <source>
        <dbReference type="ARBA" id="ARBA00023004"/>
    </source>
</evidence>
<dbReference type="Proteomes" id="UP000572268">
    <property type="component" value="Unassembled WGS sequence"/>
</dbReference>
<feature type="domain" description="Fe2OG dioxygenase" evidence="6">
    <location>
        <begin position="354"/>
        <end position="475"/>
    </location>
</feature>
<evidence type="ECO:0000259" key="6">
    <source>
        <dbReference type="PROSITE" id="PS51471"/>
    </source>
</evidence>
<dbReference type="InterPro" id="IPR006620">
    <property type="entry name" value="Pro_4_hyd_alph"/>
</dbReference>
<dbReference type="Pfam" id="PF13640">
    <property type="entry name" value="2OG-FeII_Oxy_3"/>
    <property type="match status" value="1"/>
</dbReference>
<keyword evidence="2" id="KW-0479">Metal-binding</keyword>
<dbReference type="InterPro" id="IPR045054">
    <property type="entry name" value="P4HA-like"/>
</dbReference>
<comment type="cofactor">
    <cofactor evidence="1">
        <name>L-ascorbate</name>
        <dbReference type="ChEBI" id="CHEBI:38290"/>
    </cofactor>
</comment>
<gene>
    <name evidence="8" type="ORF">FOL46_010035</name>
    <name evidence="7" type="ORF">FOZ61_011116</name>
</gene>
<dbReference type="Proteomes" id="UP000570595">
    <property type="component" value="Unassembled WGS sequence"/>
</dbReference>
<sequence length="488" mass="55132">MTGFFHFLLTYFTTGSSPAWQRLPLHDLPKPAASLDVRTLSQKPRIYLVDGLLTDGECAALIDMAAPRLMEEEADNVIGNESRYFMYFTAEEEEQLPLLQHITKRLHRLARIPDRFGEGLIVEKIHGSRTGPITFYNESDPYEEEPRIASITVFLNGPSTPYDGGDMLFPMGSLQRCSAGEARCCDPYLSSNFDGPLRIPRERGRAILLYNTNLDGTQANGVEVGDCPLTRPDVERWLVRRYFRAGPYYNVLGPQDPRHDGLPLPPHSTAHASSHGDWRLADNFLTPEECRHLIGLAEHNLTLGRIGGMGGGGIADDDIRSSWQFYTHPNASQTDPILRRVLKRFQRAARIPDKFGETLQIGRYTEGQKYEIHHDSTPGRGTAMWRPATIITYLSDVEEGGHTIFIPFNDERCRPLSNCCQQEDMPGTIRVPPKLGRAVLFYSYDLEGKHDPASRHAACPVLKGTKWIAQRWFQGLDFEDRVHELDPE</sequence>
<dbReference type="EMBL" id="JABANN010000099">
    <property type="protein sequence ID" value="KAF4671668.1"/>
    <property type="molecule type" value="Genomic_DNA"/>
</dbReference>
<evidence type="ECO:0000313" key="7">
    <source>
        <dbReference type="EMBL" id="KAF4665242.1"/>
    </source>
</evidence>
<dbReference type="SMART" id="SM00702">
    <property type="entry name" value="P4Hc"/>
    <property type="match status" value="1"/>
</dbReference>
<keyword evidence="5" id="KW-0408">Iron</keyword>
<dbReference type="GO" id="GO:0005783">
    <property type="term" value="C:endoplasmic reticulum"/>
    <property type="evidence" value="ECO:0007669"/>
    <property type="project" value="TreeGrafter"/>
</dbReference>
<dbReference type="Gene3D" id="2.60.120.620">
    <property type="entry name" value="q2cbj1_9rhob like domain"/>
    <property type="match status" value="2"/>
</dbReference>
<dbReference type="GO" id="GO:0005506">
    <property type="term" value="F:iron ion binding"/>
    <property type="evidence" value="ECO:0007669"/>
    <property type="project" value="InterPro"/>
</dbReference>
<dbReference type="PANTHER" id="PTHR10869:SF246">
    <property type="entry name" value="TRANSMEMBRANE PROLYL 4-HYDROXYLASE"/>
    <property type="match status" value="1"/>
</dbReference>
<dbReference type="OrthoDB" id="407973at2759"/>
<dbReference type="InterPro" id="IPR005123">
    <property type="entry name" value="Oxoglu/Fe-dep_dioxygenase_dom"/>
</dbReference>
<evidence type="ECO:0000313" key="8">
    <source>
        <dbReference type="EMBL" id="KAF4671668.1"/>
    </source>
</evidence>
<proteinExistence type="predicted"/>
<comment type="caution">
    <text evidence="8">The sequence shown here is derived from an EMBL/GenBank/DDBJ whole genome shotgun (WGS) entry which is preliminary data.</text>
</comment>
<evidence type="ECO:0000313" key="10">
    <source>
        <dbReference type="Proteomes" id="UP000572268"/>
    </source>
</evidence>
<evidence type="ECO:0000313" key="9">
    <source>
        <dbReference type="Proteomes" id="UP000570595"/>
    </source>
</evidence>
<evidence type="ECO:0000256" key="1">
    <source>
        <dbReference type="ARBA" id="ARBA00001961"/>
    </source>
</evidence>
<dbReference type="AlphaFoldDB" id="A0A7J6MJ89"/>